<accession>A0A6M1KPG4</accession>
<evidence type="ECO:0000313" key="2">
    <source>
        <dbReference type="Proteomes" id="UP000234512"/>
    </source>
</evidence>
<dbReference type="AlphaFoldDB" id="K0N9U1"/>
<name>K0N9U1_LACPA</name>
<accession>K0N9U1</accession>
<organism evidence="1 2">
    <name type="scientific">Lacticaseibacillus paracasei</name>
    <name type="common">Lactobacillus paracasei</name>
    <dbReference type="NCBI Taxonomy" id="1597"/>
    <lineage>
        <taxon>Bacteria</taxon>
        <taxon>Bacillati</taxon>
        <taxon>Bacillota</taxon>
        <taxon>Bacilli</taxon>
        <taxon>Lactobacillales</taxon>
        <taxon>Lactobacillaceae</taxon>
        <taxon>Lacticaseibacillus</taxon>
    </lineage>
</organism>
<dbReference type="KEGG" id="lce:LC2W_2086"/>
<dbReference type="RefSeq" id="WP_012491751.1">
    <property type="nucleotide sequence ID" value="NC_010999.1"/>
</dbReference>
<gene>
    <name evidence="1" type="ORF">C0Q90_15465</name>
</gene>
<dbReference type="Proteomes" id="UP000234512">
    <property type="component" value="Unassembled WGS sequence"/>
</dbReference>
<comment type="caution">
    <text evidence="1">The sequence shown here is derived from an EMBL/GenBank/DDBJ whole genome shotgun (WGS) entry which is preliminary data.</text>
</comment>
<evidence type="ECO:0000313" key="1">
    <source>
        <dbReference type="EMBL" id="PLC44947.1"/>
    </source>
</evidence>
<dbReference type="KEGG" id="lcs:LCBD_2103"/>
<reference evidence="1 2" key="1">
    <citation type="journal article" date="2018" name="Genome Announc.">
        <title>Draft Genome Sequence of Lactobacillus paracasei DUP 13076, Which Exhibits Potent Antipathogenic Effects against Salmonella enterica Serovars Enteritidis, Typhimurium, and Heidelberg.</title>
        <authorList>
            <person name="Muyyarikkandy M.S."/>
            <person name="Alqahtani F.H."/>
            <person name="Mandoiu I."/>
            <person name="Amalaradjou M.A."/>
        </authorList>
    </citation>
    <scope>NUCLEOTIDE SEQUENCE [LARGE SCALE GENOMIC DNA]</scope>
    <source>
        <strain evidence="1 2">DUP 13076</strain>
    </source>
</reference>
<protein>
    <submittedName>
        <fullName evidence="1">Uncharacterized protein</fullName>
    </submittedName>
</protein>
<sequence length="96" mass="11064">MKFKEASLILASLFGENAFQKWGESKQKYYGPCLRSIFEVLFPLVANNLELLVSIQKEISNRKEYKEATKRGARAIVRFSKLLKLSEIIANESKKH</sequence>
<proteinExistence type="predicted"/>
<dbReference type="EMBL" id="PKQJ01000037">
    <property type="protein sequence ID" value="PLC44947.1"/>
    <property type="molecule type" value="Genomic_DNA"/>
</dbReference>